<dbReference type="InterPro" id="IPR043502">
    <property type="entry name" value="DNA/RNA_pol_sf"/>
</dbReference>
<evidence type="ECO:0000313" key="3">
    <source>
        <dbReference type="EMBL" id="GEU82034.1"/>
    </source>
</evidence>
<name>A0A6L2NBV9_TANCI</name>
<protein>
    <submittedName>
        <fullName evidence="3">Putative reverse transcriptase domain, ribonuclease H-like domain, aspartic peptidase domain protein</fullName>
    </submittedName>
</protein>
<dbReference type="AlphaFoldDB" id="A0A6L2NBV9"/>
<gene>
    <name evidence="3" type="ORF">Tci_054012</name>
</gene>
<dbReference type="Gene3D" id="3.10.10.10">
    <property type="entry name" value="HIV Type 1 Reverse Transcriptase, subunit A, domain 1"/>
    <property type="match status" value="1"/>
</dbReference>
<dbReference type="SUPFAM" id="SSF56672">
    <property type="entry name" value="DNA/RNA polymerases"/>
    <property type="match status" value="1"/>
</dbReference>
<comment type="caution">
    <text evidence="3">The sequence shown here is derived from an EMBL/GenBank/DDBJ whole genome shotgun (WGS) entry which is preliminary data.</text>
</comment>
<dbReference type="InterPro" id="IPR054722">
    <property type="entry name" value="PolX-like_BBD"/>
</dbReference>
<keyword evidence="1" id="KW-0064">Aspartyl protease</keyword>
<evidence type="ECO:0000256" key="1">
    <source>
        <dbReference type="ARBA" id="ARBA00022750"/>
    </source>
</evidence>
<sequence>MSDEKLAMLVGAHQLFDYCKTHIKAHTNNIRKLKGKAIVDDVVISHPIDPELLKVDVAQLAPKLQKNRTAHSDYLKHTQEETATLREIVEQERSLNPLNTSLDYAYKYTKSIQELLIIIRQTCPCINNLGDKLVVVTLVVQIVLWYLDYRCSKHMTGDRSHLTNFVVVFLGTVKFGNDHVAKIMGYGVYQIGNVTMSGVYFVDRLRHNLFSVGQFCDSDLEVAFRQHTCFIRNLEGVYLLIGSQGNNLYTLSLGDMMAVEVSSHLLSCAYAIEYKAEKVGYEEMVKMPLVDLKVLKDESFRMGIDYRELSKIDIYSGCHEMRVHEDEIPRITFRMRYGHFELTVMPFGLTNAPAVFIELMSREEHESHLKMNLEVLKKEKCHVKPNKVEAKDDGWSDLGVVIVRPSTIWERANVVVDAWSRKKEVKSIRVRDICRTIQAKISKKMLVTHGQSERTFQTLENMFRACARNLVVVGILTFHEAKIGESKMIGLELEQETTNVFVIKVRLKEAKDRQKIKT</sequence>
<keyword evidence="1" id="KW-0645">Protease</keyword>
<proteinExistence type="predicted"/>
<keyword evidence="1" id="KW-0378">Hydrolase</keyword>
<dbReference type="InterPro" id="IPR053134">
    <property type="entry name" value="RNA-dir_DNA_polymerase"/>
</dbReference>
<organism evidence="3">
    <name type="scientific">Tanacetum cinerariifolium</name>
    <name type="common">Dalmatian daisy</name>
    <name type="synonym">Chrysanthemum cinerariifolium</name>
    <dbReference type="NCBI Taxonomy" id="118510"/>
    <lineage>
        <taxon>Eukaryota</taxon>
        <taxon>Viridiplantae</taxon>
        <taxon>Streptophyta</taxon>
        <taxon>Embryophyta</taxon>
        <taxon>Tracheophyta</taxon>
        <taxon>Spermatophyta</taxon>
        <taxon>Magnoliopsida</taxon>
        <taxon>eudicotyledons</taxon>
        <taxon>Gunneridae</taxon>
        <taxon>Pentapetalae</taxon>
        <taxon>asterids</taxon>
        <taxon>campanulids</taxon>
        <taxon>Asterales</taxon>
        <taxon>Asteraceae</taxon>
        <taxon>Asteroideae</taxon>
        <taxon>Anthemideae</taxon>
        <taxon>Anthemidinae</taxon>
        <taxon>Tanacetum</taxon>
    </lineage>
</organism>
<evidence type="ECO:0000259" key="2">
    <source>
        <dbReference type="Pfam" id="PF22936"/>
    </source>
</evidence>
<dbReference type="EMBL" id="BKCJ010008401">
    <property type="protein sequence ID" value="GEU82034.1"/>
    <property type="molecule type" value="Genomic_DNA"/>
</dbReference>
<keyword evidence="3" id="KW-0548">Nucleotidyltransferase</keyword>
<keyword evidence="3" id="KW-0695">RNA-directed DNA polymerase</keyword>
<dbReference type="PANTHER" id="PTHR24559">
    <property type="entry name" value="TRANSPOSON TY3-I GAG-POL POLYPROTEIN"/>
    <property type="match status" value="1"/>
</dbReference>
<dbReference type="PANTHER" id="PTHR24559:SF444">
    <property type="entry name" value="REVERSE TRANSCRIPTASE DOMAIN-CONTAINING PROTEIN"/>
    <property type="match status" value="1"/>
</dbReference>
<reference evidence="3" key="1">
    <citation type="journal article" date="2019" name="Sci. Rep.">
        <title>Draft genome of Tanacetum cinerariifolium, the natural source of mosquito coil.</title>
        <authorList>
            <person name="Yamashiro T."/>
            <person name="Shiraishi A."/>
            <person name="Satake H."/>
            <person name="Nakayama K."/>
        </authorList>
    </citation>
    <scope>NUCLEOTIDE SEQUENCE</scope>
</reference>
<feature type="domain" description="Retrovirus-related Pol polyprotein from transposon TNT 1-94-like beta-barrel" evidence="2">
    <location>
        <begin position="145"/>
        <end position="217"/>
    </location>
</feature>
<dbReference type="Pfam" id="PF22936">
    <property type="entry name" value="Pol_BBD"/>
    <property type="match status" value="1"/>
</dbReference>
<keyword evidence="3" id="KW-0808">Transferase</keyword>
<dbReference type="GO" id="GO:0004190">
    <property type="term" value="F:aspartic-type endopeptidase activity"/>
    <property type="evidence" value="ECO:0007669"/>
    <property type="project" value="UniProtKB-KW"/>
</dbReference>
<accession>A0A6L2NBV9</accession>
<dbReference type="GO" id="GO:0003964">
    <property type="term" value="F:RNA-directed DNA polymerase activity"/>
    <property type="evidence" value="ECO:0007669"/>
    <property type="project" value="UniProtKB-KW"/>
</dbReference>